<sequence length="211" mass="23180">MPLDKQTREAILKLKQTNAGKAKRIREDKRNSTEGIRRKLAVLDAQERAAISALWQDGSRRHAAAVDKYSRHMFGIQPGDGDPIQAAKELRACTERANAINSVADAEQLAAAARRLGDTLLERAIFARAWDLCKTDLGAQKWGGIVRSYLDRNPQVRPVAQQLGDLLDADTAQARMQDQIICGRSRAPELSLLTDQEIDLIAAEETQGGAA</sequence>
<evidence type="ECO:0000313" key="1">
    <source>
        <dbReference type="EMBL" id="SDJ93888.1"/>
    </source>
</evidence>
<dbReference type="STRING" id="633440.SAMN05421869_11372"/>
<accession>A0A1G8XTN6</accession>
<dbReference type="OrthoDB" id="5181688at2"/>
<dbReference type="EMBL" id="FNDJ01000013">
    <property type="protein sequence ID" value="SDJ93888.1"/>
    <property type="molecule type" value="Genomic_DNA"/>
</dbReference>
<dbReference type="Proteomes" id="UP000199202">
    <property type="component" value="Unassembled WGS sequence"/>
</dbReference>
<dbReference type="RefSeq" id="WP_090937304.1">
    <property type="nucleotide sequence ID" value="NZ_FNDJ01000013.1"/>
</dbReference>
<reference evidence="1 2" key="1">
    <citation type="submission" date="2016-10" db="EMBL/GenBank/DDBJ databases">
        <authorList>
            <person name="de Groot N.N."/>
        </authorList>
    </citation>
    <scope>NUCLEOTIDE SEQUENCE [LARGE SCALE GENOMIC DNA]</scope>
    <source>
        <strain evidence="1 2">CGMCC 4.6533</strain>
    </source>
</reference>
<gene>
    <name evidence="1" type="ORF">SAMN05421869_11372</name>
</gene>
<proteinExistence type="predicted"/>
<keyword evidence="2" id="KW-1185">Reference proteome</keyword>
<dbReference type="AlphaFoldDB" id="A0A1G8XTN6"/>
<organism evidence="1 2">
    <name type="scientific">Nonomuraea jiangxiensis</name>
    <dbReference type="NCBI Taxonomy" id="633440"/>
    <lineage>
        <taxon>Bacteria</taxon>
        <taxon>Bacillati</taxon>
        <taxon>Actinomycetota</taxon>
        <taxon>Actinomycetes</taxon>
        <taxon>Streptosporangiales</taxon>
        <taxon>Streptosporangiaceae</taxon>
        <taxon>Nonomuraea</taxon>
    </lineage>
</organism>
<evidence type="ECO:0000313" key="2">
    <source>
        <dbReference type="Proteomes" id="UP000199202"/>
    </source>
</evidence>
<protein>
    <submittedName>
        <fullName evidence="1">Uncharacterized protein</fullName>
    </submittedName>
</protein>
<name>A0A1G8XTN6_9ACTN</name>